<accession>A0ABP7GHM3</accession>
<dbReference type="EMBL" id="BAABAF010000005">
    <property type="protein sequence ID" value="GAA3763437.1"/>
    <property type="molecule type" value="Genomic_DNA"/>
</dbReference>
<dbReference type="SUPFAM" id="SSF161098">
    <property type="entry name" value="MetI-like"/>
    <property type="match status" value="1"/>
</dbReference>
<gene>
    <name evidence="10" type="ORF">GCM10022240_14760</name>
</gene>
<evidence type="ECO:0000256" key="5">
    <source>
        <dbReference type="ARBA" id="ARBA00022989"/>
    </source>
</evidence>
<feature type="transmembrane region" description="Helical" evidence="7">
    <location>
        <begin position="179"/>
        <end position="205"/>
    </location>
</feature>
<dbReference type="Pfam" id="PF00528">
    <property type="entry name" value="BPD_transp_1"/>
    <property type="match status" value="1"/>
</dbReference>
<dbReference type="InterPro" id="IPR051393">
    <property type="entry name" value="ABC_transporter_permease"/>
</dbReference>
<feature type="transmembrane region" description="Helical" evidence="7">
    <location>
        <begin position="131"/>
        <end position="151"/>
    </location>
</feature>
<organism evidence="10 11">
    <name type="scientific">Microbacterium kribbense</name>
    <dbReference type="NCBI Taxonomy" id="433645"/>
    <lineage>
        <taxon>Bacteria</taxon>
        <taxon>Bacillati</taxon>
        <taxon>Actinomycetota</taxon>
        <taxon>Actinomycetes</taxon>
        <taxon>Micrococcales</taxon>
        <taxon>Microbacteriaceae</taxon>
        <taxon>Microbacterium</taxon>
    </lineage>
</organism>
<feature type="transmembrane region" description="Helical" evidence="7">
    <location>
        <begin position="98"/>
        <end position="119"/>
    </location>
</feature>
<evidence type="ECO:0000256" key="7">
    <source>
        <dbReference type="RuleBase" id="RU363032"/>
    </source>
</evidence>
<keyword evidence="2 7" id="KW-0813">Transport</keyword>
<evidence type="ECO:0000256" key="3">
    <source>
        <dbReference type="ARBA" id="ARBA00022475"/>
    </source>
</evidence>
<dbReference type="InterPro" id="IPR000515">
    <property type="entry name" value="MetI-like"/>
</dbReference>
<keyword evidence="3" id="KW-1003">Cell membrane</keyword>
<dbReference type="PROSITE" id="PS50928">
    <property type="entry name" value="ABC_TM1"/>
    <property type="match status" value="1"/>
</dbReference>
<keyword evidence="11" id="KW-1185">Reference proteome</keyword>
<keyword evidence="5 7" id="KW-1133">Transmembrane helix</keyword>
<dbReference type="Gene3D" id="1.10.3720.10">
    <property type="entry name" value="MetI-like"/>
    <property type="match status" value="1"/>
</dbReference>
<keyword evidence="6 7" id="KW-0472">Membrane</keyword>
<dbReference type="PANTHER" id="PTHR30193">
    <property type="entry name" value="ABC TRANSPORTER PERMEASE PROTEIN"/>
    <property type="match status" value="1"/>
</dbReference>
<evidence type="ECO:0000256" key="2">
    <source>
        <dbReference type="ARBA" id="ARBA00022448"/>
    </source>
</evidence>
<dbReference type="RefSeq" id="WP_344782125.1">
    <property type="nucleotide sequence ID" value="NZ_BAABAF010000005.1"/>
</dbReference>
<dbReference type="PANTHER" id="PTHR30193:SF41">
    <property type="entry name" value="DIACETYLCHITOBIOSE UPTAKE SYSTEM PERMEASE PROTEIN NGCF"/>
    <property type="match status" value="1"/>
</dbReference>
<feature type="transmembrane region" description="Helical" evidence="7">
    <location>
        <begin position="290"/>
        <end position="310"/>
    </location>
</feature>
<protein>
    <submittedName>
        <fullName evidence="10">Sugar ABC transporter permease</fullName>
    </submittedName>
</protein>
<dbReference type="InterPro" id="IPR035906">
    <property type="entry name" value="MetI-like_sf"/>
</dbReference>
<feature type="domain" description="ABC transmembrane type-1" evidence="9">
    <location>
        <begin position="93"/>
        <end position="306"/>
    </location>
</feature>
<evidence type="ECO:0000256" key="1">
    <source>
        <dbReference type="ARBA" id="ARBA00004651"/>
    </source>
</evidence>
<evidence type="ECO:0000256" key="4">
    <source>
        <dbReference type="ARBA" id="ARBA00022692"/>
    </source>
</evidence>
<dbReference type="CDD" id="cd06261">
    <property type="entry name" value="TM_PBP2"/>
    <property type="match status" value="1"/>
</dbReference>
<feature type="region of interest" description="Disordered" evidence="8">
    <location>
        <begin position="1"/>
        <end position="20"/>
    </location>
</feature>
<comment type="caution">
    <text evidence="10">The sequence shown here is derived from an EMBL/GenBank/DDBJ whole genome shotgun (WGS) entry which is preliminary data.</text>
</comment>
<evidence type="ECO:0000256" key="8">
    <source>
        <dbReference type="SAM" id="MobiDB-lite"/>
    </source>
</evidence>
<evidence type="ECO:0000313" key="10">
    <source>
        <dbReference type="EMBL" id="GAA3763437.1"/>
    </source>
</evidence>
<dbReference type="Proteomes" id="UP001500540">
    <property type="component" value="Unassembled WGS sequence"/>
</dbReference>
<feature type="transmembrane region" description="Helical" evidence="7">
    <location>
        <begin position="31"/>
        <end position="58"/>
    </location>
</feature>
<sequence>MSTTTQITIGGRPAPGALRSGVRSERRQRRVVAAVFLSPTLLIIGLFTLVPIVMTVIISFHRWSMFTPITKMDFVGLDNYTRLFADSARTQALVNTGVYVGLSILITVPLAFLVAMLLFFPRMRGQSVVRVILFSTYVIPTIAIVIIWSNIYAPGYGPLSAILSAVGVTPPGWLSDPSWAMISLVIFNVWQMLGYYVILLVAGLTQIPGDLYEASRVDGAGVIRQTWSITIPMLSRSLVFVILMTFINSIQVFDPIYLLTQGGPAGSTNVVSFEIQRAAFQYGQAGSASALAVSLFLMIVVVGAVLGTILKVRRR</sequence>
<evidence type="ECO:0000313" key="11">
    <source>
        <dbReference type="Proteomes" id="UP001500540"/>
    </source>
</evidence>
<name>A0ABP7GHM3_9MICO</name>
<comment type="similarity">
    <text evidence="7">Belongs to the binding-protein-dependent transport system permease family.</text>
</comment>
<proteinExistence type="inferred from homology"/>
<evidence type="ECO:0000256" key="6">
    <source>
        <dbReference type="ARBA" id="ARBA00023136"/>
    </source>
</evidence>
<comment type="subcellular location">
    <subcellularLocation>
        <location evidence="1 7">Cell membrane</location>
        <topology evidence="1 7">Multi-pass membrane protein</topology>
    </subcellularLocation>
</comment>
<evidence type="ECO:0000259" key="9">
    <source>
        <dbReference type="PROSITE" id="PS50928"/>
    </source>
</evidence>
<reference evidence="11" key="1">
    <citation type="journal article" date="2019" name="Int. J. Syst. Evol. Microbiol.">
        <title>The Global Catalogue of Microorganisms (GCM) 10K type strain sequencing project: providing services to taxonomists for standard genome sequencing and annotation.</title>
        <authorList>
            <consortium name="The Broad Institute Genomics Platform"/>
            <consortium name="The Broad Institute Genome Sequencing Center for Infectious Disease"/>
            <person name="Wu L."/>
            <person name="Ma J."/>
        </authorList>
    </citation>
    <scope>NUCLEOTIDE SEQUENCE [LARGE SCALE GENOMIC DNA]</scope>
    <source>
        <strain evidence="11">JCM 16950</strain>
    </source>
</reference>
<keyword evidence="4 7" id="KW-0812">Transmembrane</keyword>